<evidence type="ECO:0000259" key="3">
    <source>
        <dbReference type="Pfam" id="PF25597"/>
    </source>
</evidence>
<dbReference type="Pfam" id="PF22936">
    <property type="entry name" value="Pol_BBD"/>
    <property type="match status" value="1"/>
</dbReference>
<proteinExistence type="predicted"/>
<dbReference type="InterPro" id="IPR057670">
    <property type="entry name" value="SH3_retrovirus"/>
</dbReference>
<gene>
    <name evidence="4" type="ORF">JRO89_XS05G0207100</name>
</gene>
<organism evidence="4 5">
    <name type="scientific">Xanthoceras sorbifolium</name>
    <dbReference type="NCBI Taxonomy" id="99658"/>
    <lineage>
        <taxon>Eukaryota</taxon>
        <taxon>Viridiplantae</taxon>
        <taxon>Streptophyta</taxon>
        <taxon>Embryophyta</taxon>
        <taxon>Tracheophyta</taxon>
        <taxon>Spermatophyta</taxon>
        <taxon>Magnoliopsida</taxon>
        <taxon>eudicotyledons</taxon>
        <taxon>Gunneridae</taxon>
        <taxon>Pentapetalae</taxon>
        <taxon>rosids</taxon>
        <taxon>malvids</taxon>
        <taxon>Sapindales</taxon>
        <taxon>Sapindaceae</taxon>
        <taxon>Xanthoceroideae</taxon>
        <taxon>Xanthoceras</taxon>
    </lineage>
</organism>
<dbReference type="Pfam" id="PF25597">
    <property type="entry name" value="SH3_retrovirus"/>
    <property type="match status" value="1"/>
</dbReference>
<evidence type="ECO:0000259" key="2">
    <source>
        <dbReference type="Pfam" id="PF22936"/>
    </source>
</evidence>
<feature type="region of interest" description="Disordered" evidence="1">
    <location>
        <begin position="152"/>
        <end position="189"/>
    </location>
</feature>
<sequence length="205" mass="23270">MSTHIEEEQALKVTHEINFRDSVKLGNNTSLAVMGKGNVRLQVNGTTQIIIEVFYVLELKNNLLSIRQLQKKGLIVIFQHGRCKVFHSEKGLIMETKMSEKRITKLDDKSLSCVLLGVSEESKAYRLYGPLSQRIIISRDVVAEISDHIDGDRDKLEFDDPEEEDFPSNSLAAANSSGSKEREEHETSIMDARLCNRGRLLRVRK</sequence>
<feature type="domain" description="Retroviral polymerase SH3-like" evidence="3">
    <location>
        <begin position="101"/>
        <end position="143"/>
    </location>
</feature>
<keyword evidence="5" id="KW-1185">Reference proteome</keyword>
<accession>A0ABQ8I2S9</accession>
<evidence type="ECO:0000313" key="5">
    <source>
        <dbReference type="Proteomes" id="UP000827721"/>
    </source>
</evidence>
<comment type="caution">
    <text evidence="4">The sequence shown here is derived from an EMBL/GenBank/DDBJ whole genome shotgun (WGS) entry which is preliminary data.</text>
</comment>
<feature type="compositionally biased region" description="Basic and acidic residues" evidence="1">
    <location>
        <begin position="179"/>
        <end position="188"/>
    </location>
</feature>
<feature type="compositionally biased region" description="Low complexity" evidence="1">
    <location>
        <begin position="167"/>
        <end position="178"/>
    </location>
</feature>
<dbReference type="Proteomes" id="UP000827721">
    <property type="component" value="Unassembled WGS sequence"/>
</dbReference>
<evidence type="ECO:0000256" key="1">
    <source>
        <dbReference type="SAM" id="MobiDB-lite"/>
    </source>
</evidence>
<feature type="domain" description="Retrovirus-related Pol polyprotein from transposon TNT 1-94-like beta-barrel" evidence="2">
    <location>
        <begin position="10"/>
        <end position="73"/>
    </location>
</feature>
<evidence type="ECO:0000313" key="4">
    <source>
        <dbReference type="EMBL" id="KAH7570848.1"/>
    </source>
</evidence>
<protein>
    <submittedName>
        <fullName evidence="4">Uncharacterized protein</fullName>
    </submittedName>
</protein>
<dbReference type="EMBL" id="JAFEMO010000005">
    <property type="protein sequence ID" value="KAH7570848.1"/>
    <property type="molecule type" value="Genomic_DNA"/>
</dbReference>
<name>A0ABQ8I2S9_9ROSI</name>
<reference evidence="4 5" key="1">
    <citation type="submission" date="2021-02" db="EMBL/GenBank/DDBJ databases">
        <title>Plant Genome Project.</title>
        <authorList>
            <person name="Zhang R.-G."/>
        </authorList>
    </citation>
    <scope>NUCLEOTIDE SEQUENCE [LARGE SCALE GENOMIC DNA]</scope>
    <source>
        <tissue evidence="4">Leaves</tissue>
    </source>
</reference>
<dbReference type="InterPro" id="IPR054722">
    <property type="entry name" value="PolX-like_BBD"/>
</dbReference>